<dbReference type="AlphaFoldDB" id="A0A0C5VPL6"/>
<dbReference type="Proteomes" id="UP000032266">
    <property type="component" value="Chromosome"/>
</dbReference>
<accession>A0A0C5VPL6</accession>
<dbReference type="HOGENOM" id="CLU_3344240_0_0_6"/>
<keyword evidence="2" id="KW-1185">Reference proteome</keyword>
<name>A0A0C5VPL6_9GAMM</name>
<evidence type="ECO:0000313" key="2">
    <source>
        <dbReference type="Proteomes" id="UP000032266"/>
    </source>
</evidence>
<reference evidence="1 2" key="1">
    <citation type="submission" date="2014-01" db="EMBL/GenBank/DDBJ databases">
        <title>Full genme sequencing of cellulolytic bacterium Gynuella sunshinyii YC6258T gen. nov., sp. nov.</title>
        <authorList>
            <person name="Khan H."/>
            <person name="Chung E.J."/>
            <person name="Chung Y.R."/>
        </authorList>
    </citation>
    <scope>NUCLEOTIDE SEQUENCE [LARGE SCALE GENOMIC DNA]</scope>
    <source>
        <strain evidence="1 2">YC6258</strain>
    </source>
</reference>
<protein>
    <submittedName>
        <fullName evidence="1">Uncharacterized protein</fullName>
    </submittedName>
</protein>
<proteinExistence type="predicted"/>
<organism evidence="1 2">
    <name type="scientific">Gynuella sunshinyii YC6258</name>
    <dbReference type="NCBI Taxonomy" id="1445510"/>
    <lineage>
        <taxon>Bacteria</taxon>
        <taxon>Pseudomonadati</taxon>
        <taxon>Pseudomonadota</taxon>
        <taxon>Gammaproteobacteria</taxon>
        <taxon>Oceanospirillales</taxon>
        <taxon>Saccharospirillaceae</taxon>
        <taxon>Gynuella</taxon>
    </lineage>
</organism>
<evidence type="ECO:0000313" key="1">
    <source>
        <dbReference type="EMBL" id="AJQ96186.1"/>
    </source>
</evidence>
<dbReference type="KEGG" id="gsn:YC6258_04150"/>
<gene>
    <name evidence="1" type="ORF">YC6258_04150</name>
</gene>
<dbReference type="EMBL" id="CP007142">
    <property type="protein sequence ID" value="AJQ96186.1"/>
    <property type="molecule type" value="Genomic_DNA"/>
</dbReference>
<sequence length="37" mass="4173">MQWFGCLSPDEGVNRRVNPDIFQYPDNASRAGFTALV</sequence>